<organism evidence="2">
    <name type="scientific">bioreactor metagenome</name>
    <dbReference type="NCBI Taxonomy" id="1076179"/>
    <lineage>
        <taxon>unclassified sequences</taxon>
        <taxon>metagenomes</taxon>
        <taxon>ecological metagenomes</taxon>
    </lineage>
</organism>
<comment type="caution">
    <text evidence="2">The sequence shown here is derived from an EMBL/GenBank/DDBJ whole genome shotgun (WGS) entry which is preliminary data.</text>
</comment>
<sequence>MVRSLFGKVRCCQGYRINGSCAPVNDGFAVVGCWVSLSCSGEGGFAGVAPVRGLVPPASSPFAGAGSQFPEKTASGKNFPMLFCVGALFFTFLLYKNKPCYSIS</sequence>
<reference evidence="2" key="1">
    <citation type="submission" date="2019-08" db="EMBL/GenBank/DDBJ databases">
        <authorList>
            <person name="Kucharzyk K."/>
            <person name="Murdoch R.W."/>
            <person name="Higgins S."/>
            <person name="Loffler F."/>
        </authorList>
    </citation>
    <scope>NUCLEOTIDE SEQUENCE</scope>
</reference>
<evidence type="ECO:0000313" key="2">
    <source>
        <dbReference type="EMBL" id="MPM19132.1"/>
    </source>
</evidence>
<keyword evidence="1" id="KW-0812">Transmembrane</keyword>
<name>A0A644XSA9_9ZZZZ</name>
<keyword evidence="1" id="KW-0472">Membrane</keyword>
<proteinExistence type="predicted"/>
<protein>
    <submittedName>
        <fullName evidence="2">Uncharacterized protein</fullName>
    </submittedName>
</protein>
<dbReference type="AlphaFoldDB" id="A0A644XSA9"/>
<keyword evidence="1" id="KW-1133">Transmembrane helix</keyword>
<dbReference type="EMBL" id="VSSQ01003117">
    <property type="protein sequence ID" value="MPM19132.1"/>
    <property type="molecule type" value="Genomic_DNA"/>
</dbReference>
<gene>
    <name evidence="2" type="ORF">SDC9_65550</name>
</gene>
<feature type="transmembrane region" description="Helical" evidence="1">
    <location>
        <begin position="79"/>
        <end position="95"/>
    </location>
</feature>
<accession>A0A644XSA9</accession>
<evidence type="ECO:0000256" key="1">
    <source>
        <dbReference type="SAM" id="Phobius"/>
    </source>
</evidence>